<organism evidence="2 3">
    <name type="scientific">Parnassius mnemosyne</name>
    <name type="common">clouded apollo</name>
    <dbReference type="NCBI Taxonomy" id="213953"/>
    <lineage>
        <taxon>Eukaryota</taxon>
        <taxon>Metazoa</taxon>
        <taxon>Ecdysozoa</taxon>
        <taxon>Arthropoda</taxon>
        <taxon>Hexapoda</taxon>
        <taxon>Insecta</taxon>
        <taxon>Pterygota</taxon>
        <taxon>Neoptera</taxon>
        <taxon>Endopterygota</taxon>
        <taxon>Lepidoptera</taxon>
        <taxon>Glossata</taxon>
        <taxon>Ditrysia</taxon>
        <taxon>Papilionoidea</taxon>
        <taxon>Papilionidae</taxon>
        <taxon>Parnassiinae</taxon>
        <taxon>Parnassini</taxon>
        <taxon>Parnassius</taxon>
        <taxon>Driopa</taxon>
    </lineage>
</organism>
<feature type="domain" description="Reverse transcriptase" evidence="1">
    <location>
        <begin position="53"/>
        <end position="235"/>
    </location>
</feature>
<dbReference type="InterPro" id="IPR043502">
    <property type="entry name" value="DNA/RNA_pol_sf"/>
</dbReference>
<dbReference type="EMBL" id="CAVLGL010000148">
    <property type="protein sequence ID" value="CAK1603085.1"/>
    <property type="molecule type" value="Genomic_DNA"/>
</dbReference>
<dbReference type="InterPro" id="IPR052055">
    <property type="entry name" value="Hepadnavirus_pol/RT"/>
</dbReference>
<proteinExistence type="predicted"/>
<dbReference type="PANTHER" id="PTHR33050">
    <property type="entry name" value="REVERSE TRANSCRIPTASE DOMAIN-CONTAINING PROTEIN"/>
    <property type="match status" value="1"/>
</dbReference>
<evidence type="ECO:0000313" key="3">
    <source>
        <dbReference type="Proteomes" id="UP001314205"/>
    </source>
</evidence>
<dbReference type="Gene3D" id="3.30.70.270">
    <property type="match status" value="1"/>
</dbReference>
<accession>A0AAV1M7D5</accession>
<evidence type="ECO:0000313" key="2">
    <source>
        <dbReference type="EMBL" id="CAK1603085.1"/>
    </source>
</evidence>
<dbReference type="SUPFAM" id="SSF56672">
    <property type="entry name" value="DNA/RNA polymerases"/>
    <property type="match status" value="1"/>
</dbReference>
<evidence type="ECO:0000259" key="1">
    <source>
        <dbReference type="PROSITE" id="PS50878"/>
    </source>
</evidence>
<dbReference type="PROSITE" id="PS50878">
    <property type="entry name" value="RT_POL"/>
    <property type="match status" value="1"/>
</dbReference>
<dbReference type="PANTHER" id="PTHR33050:SF7">
    <property type="entry name" value="RIBONUCLEASE H"/>
    <property type="match status" value="1"/>
</dbReference>
<name>A0AAV1M7D5_9NEOP</name>
<dbReference type="InterPro" id="IPR000477">
    <property type="entry name" value="RT_dom"/>
</dbReference>
<dbReference type="Proteomes" id="UP001314205">
    <property type="component" value="Unassembled WGS sequence"/>
</dbReference>
<dbReference type="CDD" id="cd03714">
    <property type="entry name" value="RT_DIRS1"/>
    <property type="match status" value="1"/>
</dbReference>
<reference evidence="2 3" key="1">
    <citation type="submission" date="2023-11" db="EMBL/GenBank/DDBJ databases">
        <authorList>
            <person name="Hedman E."/>
            <person name="Englund M."/>
            <person name="Stromberg M."/>
            <person name="Nyberg Akerstrom W."/>
            <person name="Nylinder S."/>
            <person name="Jareborg N."/>
            <person name="Kallberg Y."/>
            <person name="Kronander E."/>
        </authorList>
    </citation>
    <scope>NUCLEOTIDE SEQUENCE [LARGE SCALE GENOMIC DNA]</scope>
</reference>
<dbReference type="AlphaFoldDB" id="A0AAV1M7D5"/>
<dbReference type="GO" id="GO:0071897">
    <property type="term" value="P:DNA biosynthetic process"/>
    <property type="evidence" value="ECO:0007669"/>
    <property type="project" value="UniProtKB-ARBA"/>
</dbReference>
<comment type="caution">
    <text evidence="2">The sequence shown here is derived from an EMBL/GenBank/DDBJ whole genome shotgun (WGS) entry which is preliminary data.</text>
</comment>
<protein>
    <recommendedName>
        <fullName evidence="1">Reverse transcriptase domain-containing protein</fullName>
    </recommendedName>
</protein>
<dbReference type="Gene3D" id="3.10.10.10">
    <property type="entry name" value="HIV Type 1 Reverse Transcriptase, subunit A, domain 1"/>
    <property type="match status" value="1"/>
</dbReference>
<keyword evidence="3" id="KW-1185">Reference proteome</keyword>
<dbReference type="CDD" id="cd09275">
    <property type="entry name" value="RNase_HI_RT_DIRS1"/>
    <property type="match status" value="1"/>
</dbReference>
<sequence>MTNESIILSWVRGYSIPFDICIPVQNNFSLNNNFSVSELNQLKIEINKLLSIQAIETCEPVHNQFCSPIFLVKKPNGDFRFILNLKELNKFIKMDDFKLEDYRTVTKLINKDDYLATIDIKDAYYMISIRLDHRKYLRFYFNDKLYQFNVLPFGLCTAPYVFTKILKPINAKLRENGLRLVQYLDDYILICSNYNECVEKIQLTLKLFTNLGFIVNINKCSLTPSHQCKFLGLVFNTENMTISITREKRENCLYLINKLNKKQLFSIRFLARVLGTLVSVCPAIKYGMLYTKMLERHKYLSLLKYNDNYEALISLPNHCKQDLRWWAEKVKYSTSPIRKGNFVLEIHTDASNTGWGASCAGQTASGPWTEQESELHINTLELKAAFFGLKSFTKGLKNIEILLRIDNTTAIAYINRLGGIQYPHLYDIARQIWQWCEDGNLWIFASYINTKDNVTADFLSRKNIEHTEWELGQRYYRKIVQAFGTPDIDLFASRTNAKCKKYVSWHPDPDAINVDAFTLCWSQFFFYAFPPFSLVLKTLEKIILDKAEGIVIVPYWTTQPWFPVFKKLLVNDSIVFQPSKKLLTLCNYRSLHPLYKNLSLMAGLLSARNF</sequence>
<dbReference type="Pfam" id="PF00078">
    <property type="entry name" value="RVT_1"/>
    <property type="match status" value="1"/>
</dbReference>
<dbReference type="InterPro" id="IPR043128">
    <property type="entry name" value="Rev_trsase/Diguanyl_cyclase"/>
</dbReference>
<gene>
    <name evidence="2" type="ORF">PARMNEM_LOCUS21502</name>
</gene>